<evidence type="ECO:0000313" key="1">
    <source>
        <dbReference type="EMBL" id="KKN55277.1"/>
    </source>
</evidence>
<protein>
    <recommendedName>
        <fullName evidence="2">Tail sheath protein subtilisin-like domain-containing protein</fullName>
    </recommendedName>
</protein>
<sequence length="590" mass="63136">MGVAFVSAGTFVDERDFSAFISRVSTAVYGVVGAATKGAVNELTLINSQPQFDRTFGPPAPSEAVDTDGVPIGGTQMSYESKHYLTNGSSLFVMRVAGTNLATATVSIDDDGTYYAGGTNVLTFSALTPGTAANGNIGITIEAVSPTNYNVFIQENNARVEKYLNVSQSTVENAINGISTVVTVQVLDISTPPGQTLDPITAQLIAVFMAGGDDGLFGKSQGTASSPHIVDATTAATIRIRSIQEGDIGNKSTPLDQGFFVKVSDNSISTPATPLKLEGRYKSGVVAGETFLAVDKADLIIQVNNGSNFIRLEDVTTNTSEPDVTSDQEIGLEGGLTVSDVIGTQSGNIFTGLQAFKNNEAIDINILAAPGQFHRQVVQEIETIIEPPGGRADALGLLATPFDLTVAEIIDWTNGVFTPEVTVPFPPLASLNSSYTTLIFQWIRTFDSLNDTSVWTSSEGAHASIMALTDALTEPWFAPAGLIRGAPSFIEDITYSPILAEREQLQGNDGTVQNIVNPWVNFRGQGIALFGQRTTQRQATALDRINVRRLLITIEKVIASSSRFLLFDPLDPTLFRQWRMLIRPFMDSVQ</sequence>
<name>A0A0F9RZB3_9ZZZZ</name>
<feature type="non-terminal residue" evidence="1">
    <location>
        <position position="590"/>
    </location>
</feature>
<proteinExistence type="predicted"/>
<dbReference type="EMBL" id="LAZR01000891">
    <property type="protein sequence ID" value="KKN55277.1"/>
    <property type="molecule type" value="Genomic_DNA"/>
</dbReference>
<dbReference type="Gene3D" id="3.40.50.11780">
    <property type="match status" value="2"/>
</dbReference>
<reference evidence="1" key="1">
    <citation type="journal article" date="2015" name="Nature">
        <title>Complex archaea that bridge the gap between prokaryotes and eukaryotes.</title>
        <authorList>
            <person name="Spang A."/>
            <person name="Saw J.H."/>
            <person name="Jorgensen S.L."/>
            <person name="Zaremba-Niedzwiedzka K."/>
            <person name="Martijn J."/>
            <person name="Lind A.E."/>
            <person name="van Eijk R."/>
            <person name="Schleper C."/>
            <person name="Guy L."/>
            <person name="Ettema T.J."/>
        </authorList>
    </citation>
    <scope>NUCLEOTIDE SEQUENCE</scope>
</reference>
<dbReference type="AlphaFoldDB" id="A0A0F9RZB3"/>
<comment type="caution">
    <text evidence="1">The sequence shown here is derived from an EMBL/GenBank/DDBJ whole genome shotgun (WGS) entry which is preliminary data.</text>
</comment>
<dbReference type="PANTHER" id="PTHR35861">
    <property type="match status" value="1"/>
</dbReference>
<accession>A0A0F9RZB3</accession>
<evidence type="ECO:0008006" key="2">
    <source>
        <dbReference type="Google" id="ProtNLM"/>
    </source>
</evidence>
<gene>
    <name evidence="1" type="ORF">LCGC14_0583680</name>
</gene>
<dbReference type="PANTHER" id="PTHR35861:SF1">
    <property type="entry name" value="PHAGE TAIL SHEATH PROTEIN"/>
    <property type="match status" value="1"/>
</dbReference>
<organism evidence="1">
    <name type="scientific">marine sediment metagenome</name>
    <dbReference type="NCBI Taxonomy" id="412755"/>
    <lineage>
        <taxon>unclassified sequences</taxon>
        <taxon>metagenomes</taxon>
        <taxon>ecological metagenomes</taxon>
    </lineage>
</organism>
<dbReference type="InterPro" id="IPR052042">
    <property type="entry name" value="Tail_sheath_structural"/>
</dbReference>